<dbReference type="Pfam" id="PF03354">
    <property type="entry name" value="TerL_ATPase"/>
    <property type="match status" value="1"/>
</dbReference>
<dbReference type="InterPro" id="IPR046461">
    <property type="entry name" value="TerL_ATPase"/>
</dbReference>
<dbReference type="PANTHER" id="PTHR41287:SF1">
    <property type="entry name" value="PROTEIN YMFN"/>
    <property type="match status" value="1"/>
</dbReference>
<dbReference type="InterPro" id="IPR027417">
    <property type="entry name" value="P-loop_NTPase"/>
</dbReference>
<reference evidence="3 4" key="1">
    <citation type="submission" date="2016-06" db="EMBL/GenBank/DDBJ databases">
        <title>Draft Genome Sequence of Tenacibaculum soleae UCD-KL19.</title>
        <authorList>
            <person name="Eisen J.A."/>
            <person name="Coil D.A."/>
            <person name="Lujan K.M."/>
        </authorList>
    </citation>
    <scope>NUCLEOTIDE SEQUENCE [LARGE SCALE GENOMIC DNA]</scope>
    <source>
        <strain evidence="3 4">UCD-KL19</strain>
    </source>
</reference>
<proteinExistence type="predicted"/>
<evidence type="ECO:0008006" key="5">
    <source>
        <dbReference type="Google" id="ProtNLM"/>
    </source>
</evidence>
<dbReference type="InterPro" id="IPR005021">
    <property type="entry name" value="Terminase_largesu-like"/>
</dbReference>
<dbReference type="RefSeq" id="WP_068703657.1">
    <property type="nucleotide sequence ID" value="NZ_MAKX01000001.1"/>
</dbReference>
<dbReference type="EMBL" id="MAKX01000001">
    <property type="protein sequence ID" value="OCK44361.1"/>
    <property type="molecule type" value="Genomic_DNA"/>
</dbReference>
<evidence type="ECO:0000313" key="4">
    <source>
        <dbReference type="Proteomes" id="UP000093186"/>
    </source>
</evidence>
<gene>
    <name evidence="3" type="ORF">BA195_06705</name>
</gene>
<feature type="domain" description="Terminase large subunit-like endonuclease" evidence="2">
    <location>
        <begin position="268"/>
        <end position="557"/>
    </location>
</feature>
<dbReference type="GO" id="GO:0004519">
    <property type="term" value="F:endonuclease activity"/>
    <property type="evidence" value="ECO:0007669"/>
    <property type="project" value="InterPro"/>
</dbReference>
<name>A0A1B9Y3S6_9FLAO</name>
<protein>
    <recommendedName>
        <fullName evidence="5">Terminase</fullName>
    </recommendedName>
</protein>
<dbReference type="OrthoDB" id="9760250at2"/>
<sequence>MQIPTEIQQSIPFQYAAEVKSGKIVTGLRIKQAIDRFYKLIEDADAKGYWLDYKKGFAVIRFFEKLLKHTKGKSAGKPFLLSPHQQFTLFNIYAWQTLNESGEPIRLIRNVYEKVAKKNGKTAVEAADGLFSMAFDGEEGAEVYVGATKEEQAKLCFNQASEFINKSALLQELGFRVYQKEIKFLPTNSFMKPLGGDSKTQDGINSHKTIIDEYHAHRDDSVKENLESSSAARKQPITKTITTAGTNVHGVCKNFEDSCINILEGVSEDDTFLIMIHDLDKEDDWEDSKNWIKANPNMGVTVSLDFMEKEFQKAKNQPSKIPNFKTKHLNMWVDGVSEWIPSKYWNECMQPIQEENFAKLGNCGGLDLSTTTDITAYAMISNPDANGVRDLKVWCFCPKETIEKRSKEDRVPYQYWANLKRENAVDEKDTYLIATEGNMVDYSEVEKVVINQYYKNTTKHVEYDRKFSGSLVQNLMAENIELSPFTQTLMNYTSPTKEFMRLVMSGKLRVGKNPILKWMLSGCVAITDTNENIRIDKSRSTKRIDGIIASIMALAGTMAIEKESEKSIYNNPDVEITF</sequence>
<evidence type="ECO:0000313" key="3">
    <source>
        <dbReference type="EMBL" id="OCK44361.1"/>
    </source>
</evidence>
<dbReference type="STRING" id="447689.BA195_06705"/>
<dbReference type="Gene3D" id="3.40.50.300">
    <property type="entry name" value="P-loop containing nucleotide triphosphate hydrolases"/>
    <property type="match status" value="1"/>
</dbReference>
<dbReference type="InterPro" id="IPR046462">
    <property type="entry name" value="TerL_nuclease"/>
</dbReference>
<keyword evidence="4" id="KW-1185">Reference proteome</keyword>
<comment type="caution">
    <text evidence="3">The sequence shown here is derived from an EMBL/GenBank/DDBJ whole genome shotgun (WGS) entry which is preliminary data.</text>
</comment>
<dbReference type="Proteomes" id="UP000093186">
    <property type="component" value="Unassembled WGS sequence"/>
</dbReference>
<feature type="domain" description="Terminase large subunit-like ATPase" evidence="1">
    <location>
        <begin position="83"/>
        <end position="255"/>
    </location>
</feature>
<dbReference type="PANTHER" id="PTHR41287">
    <property type="match status" value="1"/>
</dbReference>
<dbReference type="AlphaFoldDB" id="A0A1B9Y3S6"/>
<accession>A0A1B9Y3S6</accession>
<dbReference type="Pfam" id="PF20441">
    <property type="entry name" value="TerL_nuclease"/>
    <property type="match status" value="1"/>
</dbReference>
<evidence type="ECO:0000259" key="1">
    <source>
        <dbReference type="Pfam" id="PF03354"/>
    </source>
</evidence>
<evidence type="ECO:0000259" key="2">
    <source>
        <dbReference type="Pfam" id="PF20441"/>
    </source>
</evidence>
<organism evidence="3 4">
    <name type="scientific">Tenacibaculum soleae</name>
    <dbReference type="NCBI Taxonomy" id="447689"/>
    <lineage>
        <taxon>Bacteria</taxon>
        <taxon>Pseudomonadati</taxon>
        <taxon>Bacteroidota</taxon>
        <taxon>Flavobacteriia</taxon>
        <taxon>Flavobacteriales</taxon>
        <taxon>Flavobacteriaceae</taxon>
        <taxon>Tenacibaculum</taxon>
    </lineage>
</organism>